<dbReference type="RefSeq" id="WP_182491171.1">
    <property type="nucleotide sequence ID" value="NZ_BAAAOV010000019.1"/>
</dbReference>
<reference evidence="3 4" key="1">
    <citation type="submission" date="2020-07" db="EMBL/GenBank/DDBJ databases">
        <title>Sequencing the genomes of 1000 actinobacteria strains.</title>
        <authorList>
            <person name="Klenk H.-P."/>
        </authorList>
    </citation>
    <scope>NUCLEOTIDE SEQUENCE [LARGE SCALE GENOMIC DNA]</scope>
    <source>
        <strain evidence="3 4">DSM 19663</strain>
    </source>
</reference>
<dbReference type="AlphaFoldDB" id="A0A839EA59"/>
<proteinExistence type="predicted"/>
<dbReference type="InterPro" id="IPR016181">
    <property type="entry name" value="Acyl_CoA_acyltransferase"/>
</dbReference>
<accession>A0A839EA59</accession>
<sequence>MTTEPGGDDPSGGSSSAALHPEPPVLLAGVDGDPIRMRAWRNEDREPFAALNADPEVMQYFPALLSPEQSDALVDRVVAHHAEHGFGLWALQVDGRFAGFVGFAIASFPAPFTPAVEIGWRLARWAWGRAATTAARRALAAAPGFGIDEVLSFTATSNARSAAVMERIGMVRDLDGDFEHPRVPEGSSLRPHVLHRWRPPAAAGGDTAVSIPRAE</sequence>
<evidence type="ECO:0000259" key="2">
    <source>
        <dbReference type="PROSITE" id="PS51186"/>
    </source>
</evidence>
<keyword evidence="4" id="KW-1185">Reference proteome</keyword>
<dbReference type="InterPro" id="IPR051531">
    <property type="entry name" value="N-acetyltransferase"/>
</dbReference>
<organism evidence="3 4">
    <name type="scientific">Microcella alkalica</name>
    <dbReference type="NCBI Taxonomy" id="355930"/>
    <lineage>
        <taxon>Bacteria</taxon>
        <taxon>Bacillati</taxon>
        <taxon>Actinomycetota</taxon>
        <taxon>Actinomycetes</taxon>
        <taxon>Micrococcales</taxon>
        <taxon>Microbacteriaceae</taxon>
        <taxon>Microcella</taxon>
    </lineage>
</organism>
<protein>
    <submittedName>
        <fullName evidence="3">RimJ/RimL family protein N-acetyltransferase</fullName>
    </submittedName>
</protein>
<gene>
    <name evidence="3" type="ORF">FHX53_001971</name>
</gene>
<dbReference type="Proteomes" id="UP000585905">
    <property type="component" value="Unassembled WGS sequence"/>
</dbReference>
<name>A0A839EA59_9MICO</name>
<evidence type="ECO:0000256" key="1">
    <source>
        <dbReference type="SAM" id="MobiDB-lite"/>
    </source>
</evidence>
<dbReference type="PROSITE" id="PS51186">
    <property type="entry name" value="GNAT"/>
    <property type="match status" value="1"/>
</dbReference>
<dbReference type="GO" id="GO:0016747">
    <property type="term" value="F:acyltransferase activity, transferring groups other than amino-acyl groups"/>
    <property type="evidence" value="ECO:0007669"/>
    <property type="project" value="InterPro"/>
</dbReference>
<feature type="region of interest" description="Disordered" evidence="1">
    <location>
        <begin position="1"/>
        <end position="25"/>
    </location>
</feature>
<dbReference type="PANTHER" id="PTHR43792">
    <property type="entry name" value="GNAT FAMILY, PUTATIVE (AFU_ORTHOLOGUE AFUA_3G00765)-RELATED-RELATED"/>
    <property type="match status" value="1"/>
</dbReference>
<evidence type="ECO:0000313" key="3">
    <source>
        <dbReference type="EMBL" id="MBA8848367.1"/>
    </source>
</evidence>
<dbReference type="Pfam" id="PF13302">
    <property type="entry name" value="Acetyltransf_3"/>
    <property type="match status" value="1"/>
</dbReference>
<dbReference type="EMBL" id="JACGWX010000005">
    <property type="protein sequence ID" value="MBA8848367.1"/>
    <property type="molecule type" value="Genomic_DNA"/>
</dbReference>
<comment type="caution">
    <text evidence="3">The sequence shown here is derived from an EMBL/GenBank/DDBJ whole genome shotgun (WGS) entry which is preliminary data.</text>
</comment>
<feature type="domain" description="N-acetyltransferase" evidence="2">
    <location>
        <begin position="35"/>
        <end position="190"/>
    </location>
</feature>
<dbReference type="SUPFAM" id="SSF55729">
    <property type="entry name" value="Acyl-CoA N-acyltransferases (Nat)"/>
    <property type="match status" value="1"/>
</dbReference>
<dbReference type="InterPro" id="IPR000182">
    <property type="entry name" value="GNAT_dom"/>
</dbReference>
<evidence type="ECO:0000313" key="4">
    <source>
        <dbReference type="Proteomes" id="UP000585905"/>
    </source>
</evidence>
<keyword evidence="3" id="KW-0808">Transferase</keyword>
<dbReference type="Gene3D" id="3.40.630.30">
    <property type="match status" value="1"/>
</dbReference>
<dbReference type="PANTHER" id="PTHR43792:SF1">
    <property type="entry name" value="N-ACETYLTRANSFERASE DOMAIN-CONTAINING PROTEIN"/>
    <property type="match status" value="1"/>
</dbReference>